<keyword evidence="3" id="KW-0812">Transmembrane</keyword>
<evidence type="ECO:0000313" key="8">
    <source>
        <dbReference type="Proteomes" id="UP000326759"/>
    </source>
</evidence>
<dbReference type="EMBL" id="SEYY01019724">
    <property type="protein sequence ID" value="KAB7497956.1"/>
    <property type="molecule type" value="Genomic_DNA"/>
</dbReference>
<proteinExistence type="inferred from homology"/>
<comment type="subcellular location">
    <subcellularLocation>
        <location evidence="1">Membrane</location>
        <topology evidence="1">Multi-pass membrane protein</topology>
    </subcellularLocation>
</comment>
<accession>A0A5N5SUQ0</accession>
<dbReference type="Pfam" id="PF06140">
    <property type="entry name" value="Ifi-6-16"/>
    <property type="match status" value="1"/>
</dbReference>
<comment type="similarity">
    <text evidence="2">Belongs to the IFI6/IFI27 family.</text>
</comment>
<protein>
    <submittedName>
        <fullName evidence="7">Uncharacterized protein</fullName>
    </submittedName>
</protein>
<evidence type="ECO:0000256" key="6">
    <source>
        <dbReference type="SAM" id="MobiDB-lite"/>
    </source>
</evidence>
<keyword evidence="5" id="KW-0472">Membrane</keyword>
<evidence type="ECO:0000256" key="5">
    <source>
        <dbReference type="ARBA" id="ARBA00023136"/>
    </source>
</evidence>
<dbReference type="Proteomes" id="UP000326759">
    <property type="component" value="Unassembled WGS sequence"/>
</dbReference>
<evidence type="ECO:0000313" key="7">
    <source>
        <dbReference type="EMBL" id="KAB7497956.1"/>
    </source>
</evidence>
<keyword evidence="4" id="KW-1133">Transmembrane helix</keyword>
<dbReference type="InterPro" id="IPR009311">
    <property type="entry name" value="IFI6/IFI27-like"/>
</dbReference>
<dbReference type="Gene3D" id="6.10.110.10">
    <property type="match status" value="1"/>
</dbReference>
<feature type="region of interest" description="Disordered" evidence="6">
    <location>
        <begin position="1"/>
        <end position="27"/>
    </location>
</feature>
<dbReference type="GO" id="GO:0016020">
    <property type="term" value="C:membrane"/>
    <property type="evidence" value="ECO:0007669"/>
    <property type="project" value="UniProtKB-SubCell"/>
</dbReference>
<sequence>MTLIDPGMADTGNSKSSFEPPPKQSSPEKYIFVASSMGYTIKQYVSAPTTDDLPYSSSITQKDRASFRPSTSPEEVVYLKARIYVNNKAASAGLSTGAKIAIGVGAAVLGGAAAALAAPLVLAGVGFTAGGVSAGSMAASWQSSIGNVVAKSLDFTIISNV</sequence>
<dbReference type="AlphaFoldDB" id="A0A5N5SUQ0"/>
<name>A0A5N5SUQ0_9CRUS</name>
<evidence type="ECO:0000256" key="4">
    <source>
        <dbReference type="ARBA" id="ARBA00022989"/>
    </source>
</evidence>
<dbReference type="OrthoDB" id="10553563at2759"/>
<evidence type="ECO:0000256" key="1">
    <source>
        <dbReference type="ARBA" id="ARBA00004141"/>
    </source>
</evidence>
<evidence type="ECO:0000256" key="2">
    <source>
        <dbReference type="ARBA" id="ARBA00007262"/>
    </source>
</evidence>
<dbReference type="PANTHER" id="PTHR16932:SF18">
    <property type="entry name" value="INTERFERON, ALPHA-INDUCIBLE PROTEIN 27-LIKE 2"/>
    <property type="match status" value="1"/>
</dbReference>
<organism evidence="7 8">
    <name type="scientific">Armadillidium nasatum</name>
    <dbReference type="NCBI Taxonomy" id="96803"/>
    <lineage>
        <taxon>Eukaryota</taxon>
        <taxon>Metazoa</taxon>
        <taxon>Ecdysozoa</taxon>
        <taxon>Arthropoda</taxon>
        <taxon>Crustacea</taxon>
        <taxon>Multicrustacea</taxon>
        <taxon>Malacostraca</taxon>
        <taxon>Eumalacostraca</taxon>
        <taxon>Peracarida</taxon>
        <taxon>Isopoda</taxon>
        <taxon>Oniscidea</taxon>
        <taxon>Crinocheta</taxon>
        <taxon>Armadillidiidae</taxon>
        <taxon>Armadillidium</taxon>
    </lineage>
</organism>
<gene>
    <name evidence="7" type="ORF">Anas_09614</name>
</gene>
<evidence type="ECO:0000256" key="3">
    <source>
        <dbReference type="ARBA" id="ARBA00022692"/>
    </source>
</evidence>
<comment type="caution">
    <text evidence="7">The sequence shown here is derived from an EMBL/GenBank/DDBJ whole genome shotgun (WGS) entry which is preliminary data.</text>
</comment>
<dbReference type="PANTHER" id="PTHR16932">
    <property type="entry name" value="INTERFERON ALPHA-INDUCIBLE PROTEIN 27"/>
    <property type="match status" value="1"/>
</dbReference>
<reference evidence="7 8" key="1">
    <citation type="journal article" date="2019" name="PLoS Biol.">
        <title>Sex chromosomes control vertical transmission of feminizing Wolbachia symbionts in an isopod.</title>
        <authorList>
            <person name="Becking T."/>
            <person name="Chebbi M.A."/>
            <person name="Giraud I."/>
            <person name="Moumen B."/>
            <person name="Laverre T."/>
            <person name="Caubet Y."/>
            <person name="Peccoud J."/>
            <person name="Gilbert C."/>
            <person name="Cordaux R."/>
        </authorList>
    </citation>
    <scope>NUCLEOTIDE SEQUENCE [LARGE SCALE GENOMIC DNA]</scope>
    <source>
        <strain evidence="7">ANa2</strain>
        <tissue evidence="7">Whole body excluding digestive tract and cuticle</tissue>
    </source>
</reference>
<dbReference type="InterPro" id="IPR038213">
    <property type="entry name" value="IFI6/IFI27-like_sf"/>
</dbReference>
<keyword evidence="8" id="KW-1185">Reference proteome</keyword>